<comment type="caution">
    <text evidence="2">The sequence shown here is derived from an EMBL/GenBank/DDBJ whole genome shotgun (WGS) entry which is preliminary data.</text>
</comment>
<evidence type="ECO:0000313" key="3">
    <source>
        <dbReference type="Proteomes" id="UP000044098"/>
    </source>
</evidence>
<dbReference type="InterPro" id="IPR027417">
    <property type="entry name" value="P-loop_NTPase"/>
</dbReference>
<feature type="region of interest" description="Disordered" evidence="1">
    <location>
        <begin position="270"/>
        <end position="289"/>
    </location>
</feature>
<sequence length="1041" mass="113368">MSTTTIVLLVAFISLQICFLAVCLKKREAIEATILHFIGMVWRNDVEGTVSLVSTFDKNTLISKTRDLVSYIRIEGRGRYIGPAEFDKLVEQLETALEHVLGAGAARQHRLVIGFRSDPEGAAHVLDKAFQPALATGHRMGAGQGLGIWLERKAQALSGVVVDESIVLGLFTLRSGLSADEAARASDELANARAGSGRDAVRGANSQFSQNAIGIPPLLAMRHQAALSTLVKNLTDHEAGIGLIGEVIPSVESLPLLRSFLEGRRAPEGWNPALLGGRGGPATSGRRSDDAADLLPLGIGRQVHTATTHEFFKDYEGVTREGSVHVGFALDVFPSEDPTPGFNVLARSMSDVGGSDGSRLPYSATFELFPDGQRYKKASATMATFLGGMGDYNKSIKLAWDDLRNHRSIDVALRGVFTTWSHKSQAEAFARASQLKSKVQNWGGSTVSNESGAPAELCFAAAPGLSARSPLPFVPTPLAAAVRAMPLFRAASPWRSGELLLRTEFGKLFPIAFGSTVQANTGGCVIAPPGRGKSLLLNSLNFSVAMGPGLQDLPYITITDFGMSSALNIALLKSILPEHKRHQAVSVRVRNEAKYASNPFDTQLGFDRPTERERDFQRFVVSAMSPNLGEDGGKFIGAVIDAAYEMFSRGSPEVKRWQRANHPEMTRLMDNLGMQSEGRRVYDLVDELFDHGKVHEAIVVQRYAVPVLYDLISAARAQSVRDQYDRPGEPTPAKSGEAIVAVFTRAISAAAKDYALLATVTQFDLDHARIVAIDLEELVSGGEDEESRRRAAVMMMFGRNVGARNYFLRWDELDSTCPERYRRYHMTRVQEIYTSPKFLEYDEFHFAKNVEALEGLIDSDYRTGRKYQVFPFLVSQQFSDVPPAMLKSIASVFILGAGSEEEGKEIQAALNLTDSERHCIMTKCLGPTSTGSPIFAYFKTVKGPVSQLLYHTASPLELWAFNSSAIDAAVRAQVTEQLGGDYWKALLALTEQLPSGSARTLIEARKLRMGGEDEVEDGGLTVTVGREIAARALERSAAITA</sequence>
<protein>
    <submittedName>
        <fullName evidence="2">Type IV secretory pathway, VirB4 components</fullName>
    </submittedName>
</protein>
<dbReference type="SUPFAM" id="SSF52540">
    <property type="entry name" value="P-loop containing nucleoside triphosphate hydrolases"/>
    <property type="match status" value="1"/>
</dbReference>
<dbReference type="RefSeq" id="WP_054458094.1">
    <property type="nucleotide sequence ID" value="NZ_CYTK01000012.1"/>
</dbReference>
<evidence type="ECO:0000256" key="1">
    <source>
        <dbReference type="SAM" id="MobiDB-lite"/>
    </source>
</evidence>
<gene>
    <name evidence="2" type="ORF">ERS370000_05483</name>
</gene>
<dbReference type="Proteomes" id="UP000044098">
    <property type="component" value="Unassembled WGS sequence"/>
</dbReference>
<proteinExistence type="predicted"/>
<dbReference type="AlphaFoldDB" id="A0AAD2KLY5"/>
<evidence type="ECO:0000313" key="2">
    <source>
        <dbReference type="EMBL" id="CUJ71720.1"/>
    </source>
</evidence>
<dbReference type="EMBL" id="CYTK01000012">
    <property type="protein sequence ID" value="CUJ71720.1"/>
    <property type="molecule type" value="Genomic_DNA"/>
</dbReference>
<name>A0AAD2KLY5_ACHAE</name>
<accession>A0AAD2KLY5</accession>
<reference evidence="2 3" key="1">
    <citation type="submission" date="2015-09" db="EMBL/GenBank/DDBJ databases">
        <authorList>
            <consortium name="Pathogen Informatics"/>
        </authorList>
    </citation>
    <scope>NUCLEOTIDE SEQUENCE [LARGE SCALE GENOMIC DNA]</scope>
    <source>
        <strain evidence="2 3">2789STDY5608625</strain>
    </source>
</reference>
<organism evidence="2 3">
    <name type="scientific">Achromobacter aegrifaciens</name>
    <dbReference type="NCBI Taxonomy" id="1287736"/>
    <lineage>
        <taxon>Bacteria</taxon>
        <taxon>Pseudomonadati</taxon>
        <taxon>Pseudomonadota</taxon>
        <taxon>Betaproteobacteria</taxon>
        <taxon>Burkholderiales</taxon>
        <taxon>Alcaligenaceae</taxon>
        <taxon>Achromobacter</taxon>
    </lineage>
</organism>
<dbReference type="Gene3D" id="3.40.50.300">
    <property type="entry name" value="P-loop containing nucleotide triphosphate hydrolases"/>
    <property type="match status" value="1"/>
</dbReference>